<evidence type="ECO:0000256" key="5">
    <source>
        <dbReference type="ARBA" id="ARBA00022679"/>
    </source>
</evidence>
<dbReference type="GO" id="GO:0000906">
    <property type="term" value="F:6,7-dimethyl-8-ribityllumazine synthase activity"/>
    <property type="evidence" value="ECO:0007669"/>
    <property type="project" value="UniProtKB-UniRule"/>
</dbReference>
<dbReference type="STRING" id="150146.SAMN05443667_111116"/>
<comment type="function">
    <text evidence="7">Catalyzes the formation of 6,7-dimethyl-8-ribityllumazine by condensation of 5-amino-6-(D-ribitylamino)uracil with 3,4-dihydroxy-2-butanone 4-phosphate. This is the penultimate step in the biosynthesis of riboflavin.</text>
</comment>
<feature type="binding site" evidence="7">
    <location>
        <begin position="65"/>
        <end position="67"/>
    </location>
    <ligand>
        <name>5-amino-6-(D-ribitylamino)uracil</name>
        <dbReference type="ChEBI" id="CHEBI:15934"/>
    </ligand>
</feature>
<dbReference type="GO" id="GO:0009349">
    <property type="term" value="C:riboflavin synthase complex"/>
    <property type="evidence" value="ECO:0007669"/>
    <property type="project" value="UniProtKB-UniRule"/>
</dbReference>
<evidence type="ECO:0000313" key="9">
    <source>
        <dbReference type="Proteomes" id="UP000198951"/>
    </source>
</evidence>
<sequence>MATLNKNLSVYDKNSVPKAKNFRFGVVVAEWNEAITEGLYNGAEQAFLENSVPQEHIIRWNVPGSFELIYGCKKMLQTQNVDAVIAIGCVIQGQTKHFDFVCEGVTQGIKDLNIQTDIPVIFCVLTDNAMQQSIDRSGGIHGNKGTEAAIAAIKMAFIRQQASLTHQKGNQNLLSTGPLRIEEGTPLELKE</sequence>
<dbReference type="CDD" id="cd09209">
    <property type="entry name" value="Lumazine_synthase-I"/>
    <property type="match status" value="1"/>
</dbReference>
<dbReference type="GO" id="GO:0005829">
    <property type="term" value="C:cytosol"/>
    <property type="evidence" value="ECO:0007669"/>
    <property type="project" value="TreeGrafter"/>
</dbReference>
<dbReference type="AlphaFoldDB" id="A0A1H4F0D5"/>
<feature type="binding site" evidence="7">
    <location>
        <position position="136"/>
    </location>
    <ligand>
        <name>(2S)-2-hydroxy-3-oxobutyl phosphate</name>
        <dbReference type="ChEBI" id="CHEBI:58830"/>
    </ligand>
</feature>
<comment type="similarity">
    <text evidence="2 7">Belongs to the DMRL synthase family.</text>
</comment>
<dbReference type="SUPFAM" id="SSF52121">
    <property type="entry name" value="Lumazine synthase"/>
    <property type="match status" value="1"/>
</dbReference>
<reference evidence="9" key="1">
    <citation type="submission" date="2016-10" db="EMBL/GenBank/DDBJ databases">
        <authorList>
            <person name="Varghese N."/>
            <person name="Submissions S."/>
        </authorList>
    </citation>
    <scope>NUCLEOTIDE SEQUENCE [LARGE SCALE GENOMIC DNA]</scope>
    <source>
        <strain evidence="9">DSM 22376</strain>
    </source>
</reference>
<evidence type="ECO:0000256" key="2">
    <source>
        <dbReference type="ARBA" id="ARBA00007424"/>
    </source>
</evidence>
<dbReference type="NCBIfam" id="TIGR00114">
    <property type="entry name" value="lumazine-synth"/>
    <property type="match status" value="1"/>
</dbReference>
<dbReference type="InterPro" id="IPR002180">
    <property type="entry name" value="LS/RS"/>
</dbReference>
<comment type="catalytic activity">
    <reaction evidence="6 7">
        <text>(2S)-2-hydroxy-3-oxobutyl phosphate + 5-amino-6-(D-ribitylamino)uracil = 6,7-dimethyl-8-(1-D-ribityl)lumazine + phosphate + 2 H2O + H(+)</text>
        <dbReference type="Rhea" id="RHEA:26152"/>
        <dbReference type="ChEBI" id="CHEBI:15377"/>
        <dbReference type="ChEBI" id="CHEBI:15378"/>
        <dbReference type="ChEBI" id="CHEBI:15934"/>
        <dbReference type="ChEBI" id="CHEBI:43474"/>
        <dbReference type="ChEBI" id="CHEBI:58201"/>
        <dbReference type="ChEBI" id="CHEBI:58830"/>
        <dbReference type="EC" id="2.5.1.78"/>
    </reaction>
</comment>
<proteinExistence type="inferred from homology"/>
<dbReference type="GO" id="GO:0009231">
    <property type="term" value="P:riboflavin biosynthetic process"/>
    <property type="evidence" value="ECO:0007669"/>
    <property type="project" value="UniProtKB-UniRule"/>
</dbReference>
<comment type="pathway">
    <text evidence="1 7">Cofactor biosynthesis; riboflavin biosynthesis; riboflavin from 2-hydroxy-3-oxobutyl phosphate and 5-amino-6-(D-ribitylamino)uracil: step 1/2.</text>
</comment>
<protein>
    <recommendedName>
        <fullName evidence="3 7">6,7-dimethyl-8-ribityllumazine synthase</fullName>
        <shortName evidence="7">DMRL synthase</shortName>
        <shortName evidence="7">LS</shortName>
        <shortName evidence="7">Lumazine synthase</shortName>
        <ecNumber evidence="3 7">2.5.1.78</ecNumber>
    </recommendedName>
</protein>
<evidence type="ECO:0000313" key="8">
    <source>
        <dbReference type="EMBL" id="SEA90713.1"/>
    </source>
</evidence>
<keyword evidence="4 7" id="KW-0686">Riboflavin biosynthesis</keyword>
<gene>
    <name evidence="7" type="primary">ribH</name>
    <name evidence="8" type="ORF">SAMN05443667_111116</name>
</gene>
<keyword evidence="5 7" id="KW-0808">Transferase</keyword>
<dbReference type="HAMAP" id="MF_00178">
    <property type="entry name" value="Lumazine_synth"/>
    <property type="match status" value="1"/>
</dbReference>
<dbReference type="UniPathway" id="UPA00275">
    <property type="reaction ID" value="UER00404"/>
</dbReference>
<evidence type="ECO:0000256" key="4">
    <source>
        <dbReference type="ARBA" id="ARBA00022619"/>
    </source>
</evidence>
<evidence type="ECO:0000256" key="6">
    <source>
        <dbReference type="ARBA" id="ARBA00048785"/>
    </source>
</evidence>
<dbReference type="PANTHER" id="PTHR21058:SF0">
    <property type="entry name" value="6,7-DIMETHYL-8-RIBITYLLUMAZINE SYNTHASE"/>
    <property type="match status" value="1"/>
</dbReference>
<feature type="active site" description="Proton donor" evidence="7">
    <location>
        <position position="97"/>
    </location>
</feature>
<organism evidence="8 9">
    <name type="scientific">Flavobacterium gillisiae</name>
    <dbReference type="NCBI Taxonomy" id="150146"/>
    <lineage>
        <taxon>Bacteria</taxon>
        <taxon>Pseudomonadati</taxon>
        <taxon>Bacteroidota</taxon>
        <taxon>Flavobacteriia</taxon>
        <taxon>Flavobacteriales</taxon>
        <taxon>Flavobacteriaceae</taxon>
        <taxon>Flavobacterium</taxon>
    </lineage>
</organism>
<feature type="binding site" evidence="7">
    <location>
        <begin position="89"/>
        <end position="91"/>
    </location>
    <ligand>
        <name>5-amino-6-(D-ribitylamino)uracil</name>
        <dbReference type="ChEBI" id="CHEBI:15934"/>
    </ligand>
</feature>
<dbReference type="EC" id="2.5.1.78" evidence="3 7"/>
<dbReference type="Pfam" id="PF00885">
    <property type="entry name" value="DMRL_synthase"/>
    <property type="match status" value="1"/>
</dbReference>
<feature type="binding site" evidence="7">
    <location>
        <position position="31"/>
    </location>
    <ligand>
        <name>5-amino-6-(D-ribitylamino)uracil</name>
        <dbReference type="ChEBI" id="CHEBI:15934"/>
    </ligand>
</feature>
<evidence type="ECO:0000256" key="3">
    <source>
        <dbReference type="ARBA" id="ARBA00012664"/>
    </source>
</evidence>
<evidence type="ECO:0000256" key="7">
    <source>
        <dbReference type="HAMAP-Rule" id="MF_00178"/>
    </source>
</evidence>
<keyword evidence="9" id="KW-1185">Reference proteome</keyword>
<dbReference type="InterPro" id="IPR034964">
    <property type="entry name" value="LS"/>
</dbReference>
<feature type="binding site" evidence="7">
    <location>
        <begin position="94"/>
        <end position="95"/>
    </location>
    <ligand>
        <name>(2S)-2-hydroxy-3-oxobutyl phosphate</name>
        <dbReference type="ChEBI" id="CHEBI:58830"/>
    </ligand>
</feature>
<accession>A0A1H4F0D5</accession>
<dbReference type="EMBL" id="FNRD01000011">
    <property type="protein sequence ID" value="SEA90713.1"/>
    <property type="molecule type" value="Genomic_DNA"/>
</dbReference>
<evidence type="ECO:0000256" key="1">
    <source>
        <dbReference type="ARBA" id="ARBA00004917"/>
    </source>
</evidence>
<dbReference type="InterPro" id="IPR036467">
    <property type="entry name" value="LS/RS_sf"/>
</dbReference>
<dbReference type="Proteomes" id="UP000198951">
    <property type="component" value="Unassembled WGS sequence"/>
</dbReference>
<dbReference type="OrthoDB" id="9809709at2"/>
<name>A0A1H4F0D5_9FLAO</name>
<dbReference type="PANTHER" id="PTHR21058">
    <property type="entry name" value="6,7-DIMETHYL-8-RIBITYLLUMAZINE SYNTHASE DMRL SYNTHASE LUMAZINE SYNTHASE"/>
    <property type="match status" value="1"/>
</dbReference>
<dbReference type="RefSeq" id="WP_091092080.1">
    <property type="nucleotide sequence ID" value="NZ_FNRD01000011.1"/>
</dbReference>
<dbReference type="Gene3D" id="3.40.50.960">
    <property type="entry name" value="Lumazine/riboflavin synthase"/>
    <property type="match status" value="1"/>
</dbReference>
<feature type="binding site" evidence="7">
    <location>
        <position position="122"/>
    </location>
    <ligand>
        <name>5-amino-6-(D-ribitylamino)uracil</name>
        <dbReference type="ChEBI" id="CHEBI:15934"/>
    </ligand>
</feature>